<dbReference type="Pfam" id="PF00005">
    <property type="entry name" value="ABC_tran"/>
    <property type="match status" value="1"/>
</dbReference>
<sequence length="310" mass="33113">MCNCYKVSTSQTAAISVTDLTKRYGERNAVDHISFEVPRGTICGFVGPNGAGKTTTIRMLLGLVKPTTGVGTVLGEPLTHPERFLGKVGALIEGPAFYPALSGRENLKVLATLGNFPHDRVDQLLDQVGLLDRGSSKFKTYSLGMKQRLGIAAALLPSPELLILDEPTNGLDPAGIQEVRELLGDLAGYGLTVLVSSHLLLEIEAISDDLVMLRDGKVLFWGQTKALLTAQQPTVIASTTNPQDLARLVEIATNSGHQAKIVDEAVHIVADITFATSFNKSAFAAGIVLSSLVTARPTLEETFFELTSDN</sequence>
<dbReference type="EMBL" id="CAEZUJ010000024">
    <property type="protein sequence ID" value="CAB4600543.1"/>
    <property type="molecule type" value="Genomic_DNA"/>
</dbReference>
<dbReference type="AlphaFoldDB" id="A0A6J6VPK5"/>
<dbReference type="PANTHER" id="PTHR43335">
    <property type="entry name" value="ABC TRANSPORTER, ATP-BINDING PROTEIN"/>
    <property type="match status" value="1"/>
</dbReference>
<evidence type="ECO:0000256" key="3">
    <source>
        <dbReference type="ARBA" id="ARBA00022741"/>
    </source>
</evidence>
<comment type="similarity">
    <text evidence="1">Belongs to the ABC transporter superfamily.</text>
</comment>
<dbReference type="EMBL" id="CAFBLI010000013">
    <property type="protein sequence ID" value="CAB4858449.1"/>
    <property type="molecule type" value="Genomic_DNA"/>
</dbReference>
<dbReference type="CDD" id="cd03268">
    <property type="entry name" value="ABC_BcrA_bacitracin_resist"/>
    <property type="match status" value="1"/>
</dbReference>
<keyword evidence="3" id="KW-0547">Nucleotide-binding</keyword>
<feature type="domain" description="ABC transporter" evidence="5">
    <location>
        <begin position="15"/>
        <end position="240"/>
    </location>
</feature>
<evidence type="ECO:0000313" key="8">
    <source>
        <dbReference type="EMBL" id="CAB4773454.1"/>
    </source>
</evidence>
<evidence type="ECO:0000256" key="2">
    <source>
        <dbReference type="ARBA" id="ARBA00022448"/>
    </source>
</evidence>
<proteinExistence type="inferred from homology"/>
<organism evidence="8">
    <name type="scientific">freshwater metagenome</name>
    <dbReference type="NCBI Taxonomy" id="449393"/>
    <lineage>
        <taxon>unclassified sequences</taxon>
        <taxon>metagenomes</taxon>
        <taxon>ecological metagenomes</taxon>
    </lineage>
</organism>
<dbReference type="EMBL" id="CAEZZS010000016">
    <property type="protein sequence ID" value="CAB4773454.1"/>
    <property type="molecule type" value="Genomic_DNA"/>
</dbReference>
<dbReference type="GO" id="GO:0005524">
    <property type="term" value="F:ATP binding"/>
    <property type="evidence" value="ECO:0007669"/>
    <property type="project" value="UniProtKB-KW"/>
</dbReference>
<dbReference type="InterPro" id="IPR003439">
    <property type="entry name" value="ABC_transporter-like_ATP-bd"/>
</dbReference>
<keyword evidence="2" id="KW-0813">Transport</keyword>
<dbReference type="PROSITE" id="PS00211">
    <property type="entry name" value="ABC_TRANSPORTER_1"/>
    <property type="match status" value="1"/>
</dbReference>
<evidence type="ECO:0000256" key="4">
    <source>
        <dbReference type="ARBA" id="ARBA00022840"/>
    </source>
</evidence>
<evidence type="ECO:0000256" key="1">
    <source>
        <dbReference type="ARBA" id="ARBA00005417"/>
    </source>
</evidence>
<dbReference type="PANTHER" id="PTHR43335:SF4">
    <property type="entry name" value="ABC TRANSPORTER, ATP-BINDING PROTEIN"/>
    <property type="match status" value="1"/>
</dbReference>
<evidence type="ECO:0000313" key="6">
    <source>
        <dbReference type="EMBL" id="CAB4600543.1"/>
    </source>
</evidence>
<gene>
    <name evidence="6" type="ORF">UFOPK1811_00760</name>
    <name evidence="7" type="ORF">UFOPK2360_00424</name>
    <name evidence="8" type="ORF">UFOPK2922_00499</name>
    <name evidence="9" type="ORF">UFOPK3306_00294</name>
</gene>
<evidence type="ECO:0000313" key="9">
    <source>
        <dbReference type="EMBL" id="CAB4858449.1"/>
    </source>
</evidence>
<reference evidence="8" key="1">
    <citation type="submission" date="2020-05" db="EMBL/GenBank/DDBJ databases">
        <authorList>
            <person name="Chiriac C."/>
            <person name="Salcher M."/>
            <person name="Ghai R."/>
            <person name="Kavagutti S V."/>
        </authorList>
    </citation>
    <scope>NUCLEOTIDE SEQUENCE</scope>
</reference>
<dbReference type="GO" id="GO:0016887">
    <property type="term" value="F:ATP hydrolysis activity"/>
    <property type="evidence" value="ECO:0007669"/>
    <property type="project" value="InterPro"/>
</dbReference>
<dbReference type="InterPro" id="IPR003593">
    <property type="entry name" value="AAA+_ATPase"/>
</dbReference>
<dbReference type="SMART" id="SM00382">
    <property type="entry name" value="AAA"/>
    <property type="match status" value="1"/>
</dbReference>
<accession>A0A6J6VPK5</accession>
<protein>
    <submittedName>
        <fullName evidence="8">Unannotated protein</fullName>
    </submittedName>
</protein>
<evidence type="ECO:0000259" key="5">
    <source>
        <dbReference type="PROSITE" id="PS50893"/>
    </source>
</evidence>
<dbReference type="InterPro" id="IPR027417">
    <property type="entry name" value="P-loop_NTPase"/>
</dbReference>
<dbReference type="SUPFAM" id="SSF52540">
    <property type="entry name" value="P-loop containing nucleoside triphosphate hydrolases"/>
    <property type="match status" value="1"/>
</dbReference>
<dbReference type="InterPro" id="IPR017871">
    <property type="entry name" value="ABC_transporter-like_CS"/>
</dbReference>
<name>A0A6J6VPK5_9ZZZZ</name>
<keyword evidence="4" id="KW-0067">ATP-binding</keyword>
<evidence type="ECO:0000313" key="7">
    <source>
        <dbReference type="EMBL" id="CAB4679385.1"/>
    </source>
</evidence>
<dbReference type="Gene3D" id="3.40.50.300">
    <property type="entry name" value="P-loop containing nucleotide triphosphate hydrolases"/>
    <property type="match status" value="1"/>
</dbReference>
<dbReference type="EMBL" id="CAEZXH010000015">
    <property type="protein sequence ID" value="CAB4679385.1"/>
    <property type="molecule type" value="Genomic_DNA"/>
</dbReference>
<dbReference type="PROSITE" id="PS50893">
    <property type="entry name" value="ABC_TRANSPORTER_2"/>
    <property type="match status" value="1"/>
</dbReference>